<dbReference type="PhylomeDB" id="A7S0M4"/>
<gene>
    <name evidence="2" type="ORF">NEMVEDRAFT_v1g100049</name>
</gene>
<feature type="region of interest" description="Disordered" evidence="1">
    <location>
        <begin position="36"/>
        <end position="79"/>
    </location>
</feature>
<dbReference type="PANTHER" id="PTHR18911:SF5">
    <property type="entry name" value="COILED-COIL DOMAIN-CONTAINING PROTEIN 186"/>
    <property type="match status" value="1"/>
</dbReference>
<keyword evidence="3" id="KW-1185">Reference proteome</keyword>
<dbReference type="PANTHER" id="PTHR18911">
    <property type="entry name" value="CTCL TUMOR ANTIGEN HD-CL-01"/>
    <property type="match status" value="1"/>
</dbReference>
<evidence type="ECO:0000256" key="1">
    <source>
        <dbReference type="SAM" id="MobiDB-lite"/>
    </source>
</evidence>
<protein>
    <recommendedName>
        <fullName evidence="4">Coiled-coil domain-containing protein 186</fullName>
    </recommendedName>
</protein>
<name>A7S0M4_NEMVE</name>
<feature type="non-terminal residue" evidence="2">
    <location>
        <position position="1"/>
    </location>
</feature>
<accession>A7S0M4</accession>
<evidence type="ECO:0000313" key="2">
    <source>
        <dbReference type="EMBL" id="EDO42698.1"/>
    </source>
</evidence>
<dbReference type="AlphaFoldDB" id="A7S0M4"/>
<dbReference type="HOGENOM" id="CLU_089851_0_0_1"/>
<dbReference type="eggNOG" id="KOG0992">
    <property type="taxonomic scope" value="Eukaryota"/>
</dbReference>
<organism evidence="2 3">
    <name type="scientific">Nematostella vectensis</name>
    <name type="common">Starlet sea anemone</name>
    <dbReference type="NCBI Taxonomy" id="45351"/>
    <lineage>
        <taxon>Eukaryota</taxon>
        <taxon>Metazoa</taxon>
        <taxon>Cnidaria</taxon>
        <taxon>Anthozoa</taxon>
        <taxon>Hexacorallia</taxon>
        <taxon>Actiniaria</taxon>
        <taxon>Edwardsiidae</taxon>
        <taxon>Nematostella</taxon>
    </lineage>
</organism>
<feature type="compositionally biased region" description="Polar residues" evidence="1">
    <location>
        <begin position="46"/>
        <end position="79"/>
    </location>
</feature>
<evidence type="ECO:0008006" key="4">
    <source>
        <dbReference type="Google" id="ProtNLM"/>
    </source>
</evidence>
<dbReference type="EMBL" id="DS469561">
    <property type="protein sequence ID" value="EDO42698.1"/>
    <property type="molecule type" value="Genomic_DNA"/>
</dbReference>
<dbReference type="InParanoid" id="A7S0M4"/>
<dbReference type="InterPro" id="IPR038830">
    <property type="entry name" value="CCDC186"/>
</dbReference>
<reference evidence="2 3" key="1">
    <citation type="journal article" date="2007" name="Science">
        <title>Sea anemone genome reveals ancestral eumetazoan gene repertoire and genomic organization.</title>
        <authorList>
            <person name="Putnam N.H."/>
            <person name="Srivastava M."/>
            <person name="Hellsten U."/>
            <person name="Dirks B."/>
            <person name="Chapman J."/>
            <person name="Salamov A."/>
            <person name="Terry A."/>
            <person name="Shapiro H."/>
            <person name="Lindquist E."/>
            <person name="Kapitonov V.V."/>
            <person name="Jurka J."/>
            <person name="Genikhovich G."/>
            <person name="Grigoriev I.V."/>
            <person name="Lucas S.M."/>
            <person name="Steele R.E."/>
            <person name="Finnerty J.R."/>
            <person name="Technau U."/>
            <person name="Martindale M.Q."/>
            <person name="Rokhsar D.S."/>
        </authorList>
    </citation>
    <scope>NUCLEOTIDE SEQUENCE [LARGE SCALE GENOMIC DNA]</scope>
    <source>
        <strain evidence="3">CH2 X CH6</strain>
    </source>
</reference>
<proteinExistence type="predicted"/>
<dbReference type="OMA" id="HKENTEH"/>
<evidence type="ECO:0000313" key="3">
    <source>
        <dbReference type="Proteomes" id="UP000001593"/>
    </source>
</evidence>
<dbReference type="Proteomes" id="UP000001593">
    <property type="component" value="Unassembled WGS sequence"/>
</dbReference>
<dbReference type="STRING" id="45351.A7S0M4"/>
<sequence length="231" mass="26223">VEHLTLALEEAKDELQVAKRKNASTIKDLTRQLQQSRRQVEKMESNQENLQNGNNDSKSSSTNSLDKIVSSSNCSSPTTLQNTALTAKLEIDKKILVDKICRLQRIHAKKNEKLEFMEEHISTLVDEIQKKTRIIQYYALREEAGMLAPPKSDVNKAQLSRHGGIMASLYSSKPIDHNMTLELSLEINKKLQAVLEDTILKNMTLKENLDTLGDEITRLNDELLSLKKGRR</sequence>